<accession>A0ABW4ZUW9</accession>
<reference evidence="2" key="1">
    <citation type="journal article" date="2019" name="Int. J. Syst. Evol. Microbiol.">
        <title>The Global Catalogue of Microorganisms (GCM) 10K type strain sequencing project: providing services to taxonomists for standard genome sequencing and annotation.</title>
        <authorList>
            <consortium name="The Broad Institute Genomics Platform"/>
            <consortium name="The Broad Institute Genome Sequencing Center for Infectious Disease"/>
            <person name="Wu L."/>
            <person name="Ma J."/>
        </authorList>
    </citation>
    <scope>NUCLEOTIDE SEQUENCE [LARGE SCALE GENOMIC DNA]</scope>
    <source>
        <strain evidence="2">CGMCC 1.13574</strain>
    </source>
</reference>
<dbReference type="EMBL" id="JBHUIO010000005">
    <property type="protein sequence ID" value="MFD2169444.1"/>
    <property type="molecule type" value="Genomic_DNA"/>
</dbReference>
<organism evidence="1 2">
    <name type="scientific">Tumebacillus lipolyticus</name>
    <dbReference type="NCBI Taxonomy" id="1280370"/>
    <lineage>
        <taxon>Bacteria</taxon>
        <taxon>Bacillati</taxon>
        <taxon>Bacillota</taxon>
        <taxon>Bacilli</taxon>
        <taxon>Bacillales</taxon>
        <taxon>Alicyclobacillaceae</taxon>
        <taxon>Tumebacillus</taxon>
    </lineage>
</organism>
<dbReference type="Proteomes" id="UP001597343">
    <property type="component" value="Unassembled WGS sequence"/>
</dbReference>
<evidence type="ECO:0000313" key="1">
    <source>
        <dbReference type="EMBL" id="MFD2169444.1"/>
    </source>
</evidence>
<evidence type="ECO:0000313" key="2">
    <source>
        <dbReference type="Proteomes" id="UP001597343"/>
    </source>
</evidence>
<protein>
    <recommendedName>
        <fullName evidence="3">Purple acid phosphatase N-terminal domain-containing protein</fullName>
    </recommendedName>
</protein>
<dbReference type="RefSeq" id="WP_386044600.1">
    <property type="nucleotide sequence ID" value="NZ_JBHUIO010000005.1"/>
</dbReference>
<sequence length="136" mass="15951">MELGRYLRVDRYGDDRLQALAIDKTRIWVHWAEGGAVEQIASRYFLQEWERSTRMLRISGAAEQTQFVECQARWGVRYVDGLSPGALYRVEYGWERSDGFLSLYETSVRLPGAERFDLLPRKRTDRISTYTLYAES</sequence>
<comment type="caution">
    <text evidence="1">The sequence shown here is derived from an EMBL/GenBank/DDBJ whole genome shotgun (WGS) entry which is preliminary data.</text>
</comment>
<keyword evidence="2" id="KW-1185">Reference proteome</keyword>
<proteinExistence type="predicted"/>
<gene>
    <name evidence="1" type="ORF">ACFSOY_05500</name>
</gene>
<evidence type="ECO:0008006" key="3">
    <source>
        <dbReference type="Google" id="ProtNLM"/>
    </source>
</evidence>
<name>A0ABW4ZUW9_9BACL</name>